<gene>
    <name evidence="3" type="ORF">GOP47_0002148</name>
</gene>
<evidence type="ECO:0000256" key="1">
    <source>
        <dbReference type="SAM" id="MobiDB-lite"/>
    </source>
</evidence>
<sequence length="275" mass="30257">MELNSSVRIVMHSGAPGRDQAVSQSTSLPDQHRSGTSDQDSSTTTSCSGNSSPLFAASPSPDSGRRPHRDSTTASIAVAVAVDEPGQRVKALKSLKESIPHVMRLQQLQKSERQHQKDGSWHKRAVRRLSKELYMIVSMYALLQSALFAAVAQTSMFTCEDWWGPVFMAGLVTVGIVATAVDKLRRIGEEQEQVLFFQARQNAVYDCILELYWHGADCDLDSLQPQHDLVPIPAETAIYSLRALLVLGFLLGFSALIIISCLRMLCNPHCNCSAR</sequence>
<feature type="transmembrane region" description="Helical" evidence="2">
    <location>
        <begin position="133"/>
        <end position="156"/>
    </location>
</feature>
<dbReference type="OrthoDB" id="1978431at2759"/>
<dbReference type="EMBL" id="JABFUD020000003">
    <property type="protein sequence ID" value="KAI5082405.1"/>
    <property type="molecule type" value="Genomic_DNA"/>
</dbReference>
<comment type="caution">
    <text evidence="3">The sequence shown here is derived from an EMBL/GenBank/DDBJ whole genome shotgun (WGS) entry which is preliminary data.</text>
</comment>
<dbReference type="PANTHER" id="PTHR33287">
    <property type="entry name" value="OS03G0453550 PROTEIN"/>
    <property type="match status" value="1"/>
</dbReference>
<keyword evidence="4" id="KW-1185">Reference proteome</keyword>
<proteinExistence type="predicted"/>
<dbReference type="PANTHER" id="PTHR33287:SF11">
    <property type="entry name" value="OS03G0778400 PROTEIN"/>
    <property type="match status" value="1"/>
</dbReference>
<dbReference type="AlphaFoldDB" id="A0A9D4ZRC6"/>
<evidence type="ECO:0000313" key="3">
    <source>
        <dbReference type="EMBL" id="KAI5082405.1"/>
    </source>
</evidence>
<feature type="transmembrane region" description="Helical" evidence="2">
    <location>
        <begin position="162"/>
        <end position="181"/>
    </location>
</feature>
<evidence type="ECO:0000256" key="2">
    <source>
        <dbReference type="SAM" id="Phobius"/>
    </source>
</evidence>
<feature type="region of interest" description="Disordered" evidence="1">
    <location>
        <begin position="1"/>
        <end position="71"/>
    </location>
</feature>
<dbReference type="Proteomes" id="UP000886520">
    <property type="component" value="Chromosome 2"/>
</dbReference>
<evidence type="ECO:0008006" key="5">
    <source>
        <dbReference type="Google" id="ProtNLM"/>
    </source>
</evidence>
<feature type="compositionally biased region" description="Low complexity" evidence="1">
    <location>
        <begin position="36"/>
        <end position="52"/>
    </location>
</feature>
<feature type="transmembrane region" description="Helical" evidence="2">
    <location>
        <begin position="243"/>
        <end position="265"/>
    </location>
</feature>
<keyword evidence="2" id="KW-0472">Membrane</keyword>
<reference evidence="3" key="1">
    <citation type="submission" date="2021-01" db="EMBL/GenBank/DDBJ databases">
        <title>Adiantum capillus-veneris genome.</title>
        <authorList>
            <person name="Fang Y."/>
            <person name="Liao Q."/>
        </authorList>
    </citation>
    <scope>NUCLEOTIDE SEQUENCE</scope>
    <source>
        <strain evidence="3">H3</strain>
        <tissue evidence="3">Leaf</tissue>
    </source>
</reference>
<organism evidence="3 4">
    <name type="scientific">Adiantum capillus-veneris</name>
    <name type="common">Maidenhair fern</name>
    <dbReference type="NCBI Taxonomy" id="13818"/>
    <lineage>
        <taxon>Eukaryota</taxon>
        <taxon>Viridiplantae</taxon>
        <taxon>Streptophyta</taxon>
        <taxon>Embryophyta</taxon>
        <taxon>Tracheophyta</taxon>
        <taxon>Polypodiopsida</taxon>
        <taxon>Polypodiidae</taxon>
        <taxon>Polypodiales</taxon>
        <taxon>Pteridineae</taxon>
        <taxon>Pteridaceae</taxon>
        <taxon>Vittarioideae</taxon>
        <taxon>Adiantum</taxon>
    </lineage>
</organism>
<evidence type="ECO:0000313" key="4">
    <source>
        <dbReference type="Proteomes" id="UP000886520"/>
    </source>
</evidence>
<protein>
    <recommendedName>
        <fullName evidence="5">Transmembrane protein</fullName>
    </recommendedName>
</protein>
<keyword evidence="2" id="KW-0812">Transmembrane</keyword>
<accession>A0A9D4ZRC6</accession>
<name>A0A9D4ZRC6_ADICA</name>
<keyword evidence="2" id="KW-1133">Transmembrane helix</keyword>